<proteinExistence type="inferred from homology"/>
<keyword evidence="4 8" id="KW-0479">Metal-binding</keyword>
<dbReference type="InterPro" id="IPR050556">
    <property type="entry name" value="Type_II_TA_system_RNase"/>
</dbReference>
<dbReference type="SUPFAM" id="SSF88723">
    <property type="entry name" value="PIN domain-like"/>
    <property type="match status" value="1"/>
</dbReference>
<dbReference type="HAMAP" id="MF_00265">
    <property type="entry name" value="VapC_Nob1"/>
    <property type="match status" value="1"/>
</dbReference>
<organism evidence="9 10">
    <name type="scientific">Mycolicibacterium hippocampi</name>
    <dbReference type="NCBI Taxonomy" id="659824"/>
    <lineage>
        <taxon>Bacteria</taxon>
        <taxon>Bacillati</taxon>
        <taxon>Actinomycetota</taxon>
        <taxon>Actinomycetes</taxon>
        <taxon>Mycobacteriales</taxon>
        <taxon>Mycobacteriaceae</taxon>
        <taxon>Mycolicibacterium</taxon>
    </lineage>
</organism>
<comment type="function">
    <text evidence="8">Toxic component of a toxin-antitoxin (TA) system. An RNase.</text>
</comment>
<feature type="binding site" evidence="8">
    <location>
        <position position="97"/>
    </location>
    <ligand>
        <name>Mg(2+)</name>
        <dbReference type="ChEBI" id="CHEBI:18420"/>
    </ligand>
</feature>
<dbReference type="PANTHER" id="PTHR33653:SF1">
    <property type="entry name" value="RIBONUCLEASE VAPC2"/>
    <property type="match status" value="1"/>
</dbReference>
<dbReference type="PANTHER" id="PTHR33653">
    <property type="entry name" value="RIBONUCLEASE VAPC2"/>
    <property type="match status" value="1"/>
</dbReference>
<evidence type="ECO:0000256" key="6">
    <source>
        <dbReference type="ARBA" id="ARBA00022842"/>
    </source>
</evidence>
<dbReference type="InterPro" id="IPR022907">
    <property type="entry name" value="VapC_family"/>
</dbReference>
<dbReference type="Gene3D" id="3.40.50.1010">
    <property type="entry name" value="5'-nuclease"/>
    <property type="match status" value="1"/>
</dbReference>
<evidence type="ECO:0000256" key="2">
    <source>
        <dbReference type="ARBA" id="ARBA00022649"/>
    </source>
</evidence>
<evidence type="ECO:0000256" key="4">
    <source>
        <dbReference type="ARBA" id="ARBA00022723"/>
    </source>
</evidence>
<comment type="caution">
    <text evidence="9">The sequence shown here is derived from an EMBL/GenBank/DDBJ whole genome shotgun (WGS) entry which is preliminary data.</text>
</comment>
<dbReference type="EMBL" id="BLLB01000002">
    <property type="protein sequence ID" value="GFH01432.1"/>
    <property type="molecule type" value="Genomic_DNA"/>
</dbReference>
<evidence type="ECO:0000256" key="7">
    <source>
        <dbReference type="ARBA" id="ARBA00038093"/>
    </source>
</evidence>
<dbReference type="EC" id="3.1.-.-" evidence="8"/>
<comment type="cofactor">
    <cofactor evidence="1 8">
        <name>Mg(2+)</name>
        <dbReference type="ChEBI" id="CHEBI:18420"/>
    </cofactor>
</comment>
<dbReference type="GO" id="GO:0090729">
    <property type="term" value="F:toxin activity"/>
    <property type="evidence" value="ECO:0007669"/>
    <property type="project" value="UniProtKB-KW"/>
</dbReference>
<keyword evidence="5 8" id="KW-0378">Hydrolase</keyword>
<keyword evidence="10" id="KW-1185">Reference proteome</keyword>
<keyword evidence="6 8" id="KW-0460">Magnesium</keyword>
<dbReference type="GO" id="GO:0000287">
    <property type="term" value="F:magnesium ion binding"/>
    <property type="evidence" value="ECO:0007669"/>
    <property type="project" value="UniProtKB-UniRule"/>
</dbReference>
<dbReference type="GO" id="GO:0016787">
    <property type="term" value="F:hydrolase activity"/>
    <property type="evidence" value="ECO:0007669"/>
    <property type="project" value="UniProtKB-KW"/>
</dbReference>
<protein>
    <recommendedName>
        <fullName evidence="8">Ribonuclease VapC</fullName>
        <shortName evidence="8">RNase VapC</shortName>
        <ecNumber evidence="8">3.1.-.-</ecNumber>
    </recommendedName>
    <alternativeName>
        <fullName evidence="8">Toxin VapC</fullName>
    </alternativeName>
</protein>
<dbReference type="AlphaFoldDB" id="A0A7I9ZK89"/>
<gene>
    <name evidence="9" type="primary">vapC6</name>
    <name evidence="8" type="synonym">vapC</name>
    <name evidence="9" type="ORF">MHIP_19150</name>
</gene>
<keyword evidence="8" id="KW-0800">Toxin</keyword>
<evidence type="ECO:0000256" key="1">
    <source>
        <dbReference type="ARBA" id="ARBA00001946"/>
    </source>
</evidence>
<accession>A0A7I9ZK89</accession>
<evidence type="ECO:0000256" key="8">
    <source>
        <dbReference type="HAMAP-Rule" id="MF_00265"/>
    </source>
</evidence>
<feature type="binding site" evidence="8">
    <location>
        <position position="7"/>
    </location>
    <ligand>
        <name>Mg(2+)</name>
        <dbReference type="ChEBI" id="CHEBI:18420"/>
    </ligand>
</feature>
<comment type="similarity">
    <text evidence="7 8">Belongs to the PINc/VapC protein family.</text>
</comment>
<evidence type="ECO:0000313" key="10">
    <source>
        <dbReference type="Proteomes" id="UP000465304"/>
    </source>
</evidence>
<dbReference type="GO" id="GO:0004540">
    <property type="term" value="F:RNA nuclease activity"/>
    <property type="evidence" value="ECO:0007669"/>
    <property type="project" value="InterPro"/>
</dbReference>
<sequence length="140" mass="15602">MIQFLVDSSAVWRLQRQPELTEVWSAPVASGAVGSCEPQRAEFRRSARNADEFDEMNQMFRDVYPDVPVAKSVWRWIDSAQHRLSSVGATRALSVVDLLVCGTAAARGLVVLHDDADYELAERHLPDVAVRRVVPADTQP</sequence>
<evidence type="ECO:0000256" key="5">
    <source>
        <dbReference type="ARBA" id="ARBA00022801"/>
    </source>
</evidence>
<evidence type="ECO:0000313" key="9">
    <source>
        <dbReference type="EMBL" id="GFH01432.1"/>
    </source>
</evidence>
<reference evidence="9 10" key="1">
    <citation type="journal article" date="2019" name="Emerg. Microbes Infect.">
        <title>Comprehensive subspecies identification of 175 nontuberculous mycobacteria species based on 7547 genomic profiles.</title>
        <authorList>
            <person name="Matsumoto Y."/>
            <person name="Kinjo T."/>
            <person name="Motooka D."/>
            <person name="Nabeya D."/>
            <person name="Jung N."/>
            <person name="Uechi K."/>
            <person name="Horii T."/>
            <person name="Iida T."/>
            <person name="Fujita J."/>
            <person name="Nakamura S."/>
        </authorList>
    </citation>
    <scope>NUCLEOTIDE SEQUENCE [LARGE SCALE GENOMIC DNA]</scope>
    <source>
        <strain evidence="9 10">JCM 30996</strain>
    </source>
</reference>
<dbReference type="Proteomes" id="UP000465304">
    <property type="component" value="Unassembled WGS sequence"/>
</dbReference>
<dbReference type="InterPro" id="IPR029060">
    <property type="entry name" value="PIN-like_dom_sf"/>
</dbReference>
<evidence type="ECO:0000256" key="3">
    <source>
        <dbReference type="ARBA" id="ARBA00022722"/>
    </source>
</evidence>
<keyword evidence="2 8" id="KW-1277">Toxin-antitoxin system</keyword>
<keyword evidence="3 8" id="KW-0540">Nuclease</keyword>
<name>A0A7I9ZK89_9MYCO</name>